<dbReference type="EMBL" id="CAJHUC010000736">
    <property type="protein sequence ID" value="CAD7697961.1"/>
    <property type="molecule type" value="Genomic_DNA"/>
</dbReference>
<feature type="region of interest" description="Disordered" evidence="1">
    <location>
        <begin position="1"/>
        <end position="51"/>
    </location>
</feature>
<keyword evidence="3" id="KW-1185">Reference proteome</keyword>
<sequence>MKVPGRLQIRNRPQQLQPNGVVRSRRPRFTQPLRGQNGGTSIAQPPATRLKPWIRSQVSIRGAIERQPRQHGPSQQRPQHYNSKRLSPAAGVGSIRPRGWVQPAVRTQSKGRQLLRVRASRQSLSNGRLVQGQAMQPSHYCDLLEHAPGGIRKPVRPAGRTIGRAASAPIQQARRVSTTDLCAKNKQCGSYARNARRGGSRGFRMGGFKMTTLRR</sequence>
<protein>
    <submittedName>
        <fullName evidence="2">Uncharacterized protein</fullName>
    </submittedName>
</protein>
<gene>
    <name evidence="2" type="ORF">OSTQU699_LOCUS3322</name>
</gene>
<feature type="region of interest" description="Disordered" evidence="1">
    <location>
        <begin position="64"/>
        <end position="98"/>
    </location>
</feature>
<name>A0A8S1IVQ2_9CHLO</name>
<organism evidence="2 3">
    <name type="scientific">Ostreobium quekettii</name>
    <dbReference type="NCBI Taxonomy" id="121088"/>
    <lineage>
        <taxon>Eukaryota</taxon>
        <taxon>Viridiplantae</taxon>
        <taxon>Chlorophyta</taxon>
        <taxon>core chlorophytes</taxon>
        <taxon>Ulvophyceae</taxon>
        <taxon>TCBD clade</taxon>
        <taxon>Bryopsidales</taxon>
        <taxon>Ostreobineae</taxon>
        <taxon>Ostreobiaceae</taxon>
        <taxon>Ostreobium</taxon>
    </lineage>
</organism>
<evidence type="ECO:0000256" key="1">
    <source>
        <dbReference type="SAM" id="MobiDB-lite"/>
    </source>
</evidence>
<evidence type="ECO:0000313" key="2">
    <source>
        <dbReference type="EMBL" id="CAD7697961.1"/>
    </source>
</evidence>
<evidence type="ECO:0000313" key="3">
    <source>
        <dbReference type="Proteomes" id="UP000708148"/>
    </source>
</evidence>
<proteinExistence type="predicted"/>
<reference evidence="2" key="1">
    <citation type="submission" date="2020-12" db="EMBL/GenBank/DDBJ databases">
        <authorList>
            <person name="Iha C."/>
        </authorList>
    </citation>
    <scope>NUCLEOTIDE SEQUENCE</scope>
</reference>
<dbReference type="Proteomes" id="UP000708148">
    <property type="component" value="Unassembled WGS sequence"/>
</dbReference>
<feature type="compositionally biased region" description="Polar residues" evidence="1">
    <location>
        <begin position="72"/>
        <end position="85"/>
    </location>
</feature>
<dbReference type="AlphaFoldDB" id="A0A8S1IVQ2"/>
<accession>A0A8S1IVQ2</accession>
<comment type="caution">
    <text evidence="2">The sequence shown here is derived from an EMBL/GenBank/DDBJ whole genome shotgun (WGS) entry which is preliminary data.</text>
</comment>